<keyword evidence="3" id="KW-1185">Reference proteome</keyword>
<feature type="region of interest" description="Disordered" evidence="1">
    <location>
        <begin position="74"/>
        <end position="99"/>
    </location>
</feature>
<reference evidence="2 3" key="1">
    <citation type="submission" date="2021-06" db="EMBL/GenBank/DDBJ databases">
        <authorList>
            <person name="Kallberg Y."/>
            <person name="Tangrot J."/>
            <person name="Rosling A."/>
        </authorList>
    </citation>
    <scope>NUCLEOTIDE SEQUENCE [LARGE SCALE GENOMIC DNA]</scope>
    <source>
        <strain evidence="2 3">120-4 pot B 10/14</strain>
    </source>
</reference>
<proteinExistence type="predicted"/>
<name>A0ABN7WGD0_GIGMA</name>
<dbReference type="EMBL" id="CAJVQB010042444">
    <property type="protein sequence ID" value="CAG8830401.1"/>
    <property type="molecule type" value="Genomic_DNA"/>
</dbReference>
<evidence type="ECO:0000313" key="3">
    <source>
        <dbReference type="Proteomes" id="UP000789901"/>
    </source>
</evidence>
<accession>A0ABN7WGD0</accession>
<evidence type="ECO:0000313" key="2">
    <source>
        <dbReference type="EMBL" id="CAG8830401.1"/>
    </source>
</evidence>
<feature type="compositionally biased region" description="Polar residues" evidence="1">
    <location>
        <begin position="78"/>
        <end position="90"/>
    </location>
</feature>
<protein>
    <submittedName>
        <fullName evidence="2">39769_t:CDS:1</fullName>
    </submittedName>
</protein>
<organism evidence="2 3">
    <name type="scientific">Gigaspora margarita</name>
    <dbReference type="NCBI Taxonomy" id="4874"/>
    <lineage>
        <taxon>Eukaryota</taxon>
        <taxon>Fungi</taxon>
        <taxon>Fungi incertae sedis</taxon>
        <taxon>Mucoromycota</taxon>
        <taxon>Glomeromycotina</taxon>
        <taxon>Glomeromycetes</taxon>
        <taxon>Diversisporales</taxon>
        <taxon>Gigasporaceae</taxon>
        <taxon>Gigaspora</taxon>
    </lineage>
</organism>
<sequence>MGVKLIYGETGRPKAFQDKQLENHRKLAGLSKDSIEKTRSEPKASLKKSTLSEYLSIFTINVATATLHNILTRLDESSGGQSSDETTSTIDKPRRKKKK</sequence>
<evidence type="ECO:0000256" key="1">
    <source>
        <dbReference type="SAM" id="MobiDB-lite"/>
    </source>
</evidence>
<gene>
    <name evidence="2" type="ORF">GMARGA_LOCUS30300</name>
</gene>
<feature type="non-terminal residue" evidence="2">
    <location>
        <position position="99"/>
    </location>
</feature>
<dbReference type="Proteomes" id="UP000789901">
    <property type="component" value="Unassembled WGS sequence"/>
</dbReference>
<comment type="caution">
    <text evidence="2">The sequence shown here is derived from an EMBL/GenBank/DDBJ whole genome shotgun (WGS) entry which is preliminary data.</text>
</comment>